<organism evidence="1">
    <name type="scientific">Micrurus spixii</name>
    <name type="common">Amazon coral snake</name>
    <dbReference type="NCBI Taxonomy" id="129469"/>
    <lineage>
        <taxon>Eukaryota</taxon>
        <taxon>Metazoa</taxon>
        <taxon>Chordata</taxon>
        <taxon>Craniata</taxon>
        <taxon>Vertebrata</taxon>
        <taxon>Euteleostomi</taxon>
        <taxon>Lepidosauria</taxon>
        <taxon>Squamata</taxon>
        <taxon>Bifurcata</taxon>
        <taxon>Unidentata</taxon>
        <taxon>Episquamata</taxon>
        <taxon>Toxicofera</taxon>
        <taxon>Serpentes</taxon>
        <taxon>Colubroidea</taxon>
        <taxon>Elapidae</taxon>
        <taxon>Elapinae</taxon>
        <taxon>Micrurus</taxon>
    </lineage>
</organism>
<name>A0A2D4MHH7_9SAUR</name>
<proteinExistence type="predicted"/>
<protein>
    <submittedName>
        <fullName evidence="1">Uncharacterized protein</fullName>
    </submittedName>
</protein>
<reference evidence="1" key="1">
    <citation type="submission" date="2017-07" db="EMBL/GenBank/DDBJ databases">
        <authorList>
            <person name="Mikheyev A."/>
            <person name="Grau M."/>
        </authorList>
    </citation>
    <scope>NUCLEOTIDE SEQUENCE</scope>
    <source>
        <tissue evidence="1">Venom_gland</tissue>
    </source>
</reference>
<dbReference type="EMBL" id="IACM01096200">
    <property type="protein sequence ID" value="LAB32216.1"/>
    <property type="molecule type" value="Transcribed_RNA"/>
</dbReference>
<accession>A0A2D4MHH7</accession>
<reference evidence="1" key="2">
    <citation type="submission" date="2017-11" db="EMBL/GenBank/DDBJ databases">
        <title>Coralsnake Venomics: Analyses of Venom Gland Transcriptomes and Proteomes of Six Brazilian Taxa.</title>
        <authorList>
            <person name="Aird S.D."/>
            <person name="Jorge da Silva N."/>
            <person name="Qiu L."/>
            <person name="Villar-Briones A."/>
            <person name="Aparecida-Saddi V."/>
            <person name="Campos-Telles M.P."/>
            <person name="Grau M."/>
            <person name="Mikheyev A.S."/>
        </authorList>
    </citation>
    <scope>NUCLEOTIDE SEQUENCE</scope>
    <source>
        <tissue evidence="1">Venom_gland</tissue>
    </source>
</reference>
<evidence type="ECO:0000313" key="1">
    <source>
        <dbReference type="EMBL" id="LAB32216.1"/>
    </source>
</evidence>
<dbReference type="AlphaFoldDB" id="A0A2D4MHH7"/>
<sequence>MPFSGMKASFQINPKINVQAEQNKCLQNPIIYNNVSTDLFISITTRGSFNSNPPPQKTDVGILKKNTKKAGQAEEEILKRDWATPCQKWYRVSCVSSGVD</sequence>